<keyword evidence="7" id="KW-1185">Reference proteome</keyword>
<name>A0ABP8N6M3_9BACT</name>
<dbReference type="InterPro" id="IPR018194">
    <property type="entry name" value="Ni-dep_hyd_lsu_Ni_BS"/>
</dbReference>
<evidence type="ECO:0000313" key="6">
    <source>
        <dbReference type="EMBL" id="GAA4460486.1"/>
    </source>
</evidence>
<dbReference type="PANTHER" id="PTHR43600">
    <property type="entry name" value="COENZYME F420 HYDROGENASE, SUBUNIT ALPHA"/>
    <property type="match status" value="1"/>
</dbReference>
<dbReference type="Pfam" id="PF00374">
    <property type="entry name" value="NiFeSe_Hases"/>
    <property type="match status" value="2"/>
</dbReference>
<evidence type="ECO:0000256" key="4">
    <source>
        <dbReference type="ARBA" id="ARBA00022723"/>
    </source>
</evidence>
<dbReference type="InterPro" id="IPR001501">
    <property type="entry name" value="Ni-dep_hyd_lsu"/>
</dbReference>
<comment type="cofactor">
    <cofactor evidence="1">
        <name>Ni(2+)</name>
        <dbReference type="ChEBI" id="CHEBI:49786"/>
    </cofactor>
</comment>
<dbReference type="Gene3D" id="1.10.645.10">
    <property type="entry name" value="Cytochrome-c3 Hydrogenase, chain B"/>
    <property type="match status" value="1"/>
</dbReference>
<evidence type="ECO:0000256" key="2">
    <source>
        <dbReference type="ARBA" id="ARBA00009292"/>
    </source>
</evidence>
<evidence type="ECO:0000256" key="1">
    <source>
        <dbReference type="ARBA" id="ARBA00001967"/>
    </source>
</evidence>
<dbReference type="InterPro" id="IPR029014">
    <property type="entry name" value="NiFe-Hase_large"/>
</dbReference>
<organism evidence="6 7">
    <name type="scientific">Novipirellula rosea</name>
    <dbReference type="NCBI Taxonomy" id="1031540"/>
    <lineage>
        <taxon>Bacteria</taxon>
        <taxon>Pseudomonadati</taxon>
        <taxon>Planctomycetota</taxon>
        <taxon>Planctomycetia</taxon>
        <taxon>Pirellulales</taxon>
        <taxon>Pirellulaceae</taxon>
        <taxon>Novipirellula</taxon>
    </lineage>
</organism>
<dbReference type="RefSeq" id="WP_345325130.1">
    <property type="nucleotide sequence ID" value="NZ_BAABGA010000050.1"/>
</dbReference>
<comment type="caution">
    <text evidence="6">The sequence shown here is derived from an EMBL/GenBank/DDBJ whole genome shotgun (WGS) entry which is preliminary data.</text>
</comment>
<gene>
    <name evidence="6" type="ORF">GCM10023156_41490</name>
</gene>
<dbReference type="PANTHER" id="PTHR43600:SF2">
    <property type="entry name" value="F420-NON-REDUCING HYDROGENASE VHU SUBUNIT A"/>
    <property type="match status" value="1"/>
</dbReference>
<dbReference type="PROSITE" id="PS00508">
    <property type="entry name" value="NI_HGENASE_L_2"/>
    <property type="match status" value="1"/>
</dbReference>
<proteinExistence type="inferred from homology"/>
<evidence type="ECO:0000313" key="7">
    <source>
        <dbReference type="Proteomes" id="UP001500840"/>
    </source>
</evidence>
<evidence type="ECO:0000256" key="3">
    <source>
        <dbReference type="ARBA" id="ARBA00022596"/>
    </source>
</evidence>
<comment type="similarity">
    <text evidence="2">Belongs to the [NiFe]/[NiFeSe] hydrogenase large subunit family.</text>
</comment>
<keyword evidence="3" id="KW-0533">Nickel</keyword>
<keyword evidence="4" id="KW-0479">Metal-binding</keyword>
<evidence type="ECO:0000256" key="5">
    <source>
        <dbReference type="ARBA" id="ARBA00023002"/>
    </source>
</evidence>
<accession>A0ABP8N6M3</accession>
<dbReference type="SUPFAM" id="SSF56762">
    <property type="entry name" value="HydB/Nqo4-like"/>
    <property type="match status" value="1"/>
</dbReference>
<keyword evidence="5" id="KW-0560">Oxidoreductase</keyword>
<protein>
    <submittedName>
        <fullName evidence="6">Nickel-dependent hydrogenase large subunit</fullName>
    </submittedName>
</protein>
<sequence>MSRERKIIVNALTRVEGEGALHIRLDGDEVEEVRLSIYEPPRFFEALLRGRSIEEVPDITARICGICPVAYQMSSVHALESALNITVTPEIRALRRLLYCGEWIESHALHVFLLSAPDFFGCASGIELAKQFPQQINDGLRVRKVGNSLLEILGGRAIHPVNVRVGGFHRMPSREELTLLLSELDWALAAAIELADWVAAFPFPIFDAACELIAMHHPEEYSMNEGRIASTQFPTLDVDAYEQHFSEDQVAHSTAMQSTRRGQTSPYLLGPLARVALNREQLSPQAFALAEKICPASVTQNRFASILARMVEVVSCLEESIATIQRYETARQAFVPYVAQSGFGCAATEAPRGLLYHHYEINDEGRVSGAKIVPPTSQNQRQIEFDLRRYLPQLIRESDQTIANGCEKLIRTYDPCISCSSHFLTVHVVRH</sequence>
<dbReference type="Proteomes" id="UP001500840">
    <property type="component" value="Unassembled WGS sequence"/>
</dbReference>
<reference evidence="7" key="1">
    <citation type="journal article" date="2019" name="Int. J. Syst. Evol. Microbiol.">
        <title>The Global Catalogue of Microorganisms (GCM) 10K type strain sequencing project: providing services to taxonomists for standard genome sequencing and annotation.</title>
        <authorList>
            <consortium name="The Broad Institute Genomics Platform"/>
            <consortium name="The Broad Institute Genome Sequencing Center for Infectious Disease"/>
            <person name="Wu L."/>
            <person name="Ma J."/>
        </authorList>
    </citation>
    <scope>NUCLEOTIDE SEQUENCE [LARGE SCALE GENOMIC DNA]</scope>
    <source>
        <strain evidence="7">JCM 17759</strain>
    </source>
</reference>
<dbReference type="EMBL" id="BAABGA010000050">
    <property type="protein sequence ID" value="GAA4460486.1"/>
    <property type="molecule type" value="Genomic_DNA"/>
</dbReference>